<name>A0A7W9JJC7_9MICC</name>
<dbReference type="AlphaFoldDB" id="A0A7W9JJC7"/>
<dbReference type="Pfam" id="PF17173">
    <property type="entry name" value="DUF5129"/>
    <property type="match status" value="1"/>
</dbReference>
<dbReference type="PROSITE" id="PS51318">
    <property type="entry name" value="TAT"/>
    <property type="match status" value="1"/>
</dbReference>
<evidence type="ECO:0000259" key="2">
    <source>
        <dbReference type="Pfam" id="PF17173"/>
    </source>
</evidence>
<dbReference type="RefSeq" id="WP_184172294.1">
    <property type="nucleotide sequence ID" value="NZ_BAABAG010000022.1"/>
</dbReference>
<reference evidence="3 4" key="1">
    <citation type="submission" date="2020-08" db="EMBL/GenBank/DDBJ databases">
        <title>Sequencing the genomes of 1000 actinobacteria strains.</title>
        <authorList>
            <person name="Klenk H.-P."/>
        </authorList>
    </citation>
    <scope>NUCLEOTIDE SEQUENCE [LARGE SCALE GENOMIC DNA]</scope>
    <source>
        <strain evidence="3 4">DSM 17945</strain>
    </source>
</reference>
<dbReference type="Proteomes" id="UP000567246">
    <property type="component" value="Unassembled WGS sequence"/>
</dbReference>
<evidence type="ECO:0000313" key="3">
    <source>
        <dbReference type="EMBL" id="MBB5848962.1"/>
    </source>
</evidence>
<proteinExistence type="predicted"/>
<dbReference type="InterPro" id="IPR006311">
    <property type="entry name" value="TAT_signal"/>
</dbReference>
<dbReference type="EMBL" id="JACHMW010000001">
    <property type="protein sequence ID" value="MBB5848962.1"/>
    <property type="molecule type" value="Genomic_DNA"/>
</dbReference>
<feature type="compositionally biased region" description="Basic and acidic residues" evidence="1">
    <location>
        <begin position="488"/>
        <end position="499"/>
    </location>
</feature>
<evidence type="ECO:0000313" key="4">
    <source>
        <dbReference type="Proteomes" id="UP000567246"/>
    </source>
</evidence>
<dbReference type="InterPro" id="IPR033435">
    <property type="entry name" value="DUF5129"/>
</dbReference>
<keyword evidence="4" id="KW-1185">Reference proteome</keyword>
<feature type="compositionally biased region" description="Gly residues" evidence="1">
    <location>
        <begin position="508"/>
        <end position="526"/>
    </location>
</feature>
<feature type="domain" description="DUF5129" evidence="2">
    <location>
        <begin position="67"/>
        <end position="416"/>
    </location>
</feature>
<protein>
    <recommendedName>
        <fullName evidence="2">DUF5129 domain-containing protein</fullName>
    </recommendedName>
</protein>
<comment type="caution">
    <text evidence="3">The sequence shown here is derived from an EMBL/GenBank/DDBJ whole genome shotgun (WGS) entry which is preliminary data.</text>
</comment>
<evidence type="ECO:0000256" key="1">
    <source>
        <dbReference type="SAM" id="MobiDB-lite"/>
    </source>
</evidence>
<organism evidence="3 4">
    <name type="scientific">Micrococcus endophyticus</name>
    <dbReference type="NCBI Taxonomy" id="455343"/>
    <lineage>
        <taxon>Bacteria</taxon>
        <taxon>Bacillati</taxon>
        <taxon>Actinomycetota</taxon>
        <taxon>Actinomycetes</taxon>
        <taxon>Micrococcales</taxon>
        <taxon>Micrococcaceae</taxon>
        <taxon>Micrococcus</taxon>
    </lineage>
</organism>
<feature type="region of interest" description="Disordered" evidence="1">
    <location>
        <begin position="488"/>
        <end position="526"/>
    </location>
</feature>
<sequence length="526" mass="55703">MPRPQSARLEDPRPLPARRALAAAALSAAALAGAAAPALALPVAGIAASAVVAAPQAAAVEWQDVELVDEAGVVDPERLRRGLAEVEFREPTRVAVVTERGPDLSGLDDDRASQAFNGRVLERARAEHPDWLSADGQTWADGLVIVALDPDNRMLGLYVGEDRSLSTDQLQDVREDGYEAARAAKWTDALVDVTASAAELIGRPWWQHPGLWIGAGAVGLVGAGAGAAEMAARRKKRGRTQADLESARGHLTAVTLELDATEVNASTVPADSPHAATLLERFRGFRERTLDATAEQQRLEAVPEKDLHRREHREAAAALRAQTAELDGLDDAIGAANALLNRHPGWPAAWDLQTAPLREDLEAVAELRDAVTDTPSVQAAVAALESFRAEASGRLDALGGDLEAERVTPAAALDELDGLRGRLTSLVGSVAEAEITAFSDDDEERRILREKLRSRRGTHRAARGSILDSTLPSDAYWTVVAFNAGHRAGERSVQERREAASSSSSSGTGYGSSGGSFSGTGSSGRF</sequence>
<gene>
    <name evidence="3" type="ORF">HDA33_001526</name>
</gene>
<accession>A0A7W9JJC7</accession>